<reference evidence="1 2" key="1">
    <citation type="journal article" date="2023" name="Science">
        <title>Complex scaffold remodeling in plant triterpene biosynthesis.</title>
        <authorList>
            <person name="De La Pena R."/>
            <person name="Hodgson H."/>
            <person name="Liu J.C."/>
            <person name="Stephenson M.J."/>
            <person name="Martin A.C."/>
            <person name="Owen C."/>
            <person name="Harkess A."/>
            <person name="Leebens-Mack J."/>
            <person name="Jimenez L.E."/>
            <person name="Osbourn A."/>
            <person name="Sattely E.S."/>
        </authorList>
    </citation>
    <scope>NUCLEOTIDE SEQUENCE [LARGE SCALE GENOMIC DNA]</scope>
    <source>
        <strain evidence="2">cv. JPN11</strain>
        <tissue evidence="1">Leaf</tissue>
    </source>
</reference>
<organism evidence="1 2">
    <name type="scientific">Melia azedarach</name>
    <name type="common">Chinaberry tree</name>
    <dbReference type="NCBI Taxonomy" id="155640"/>
    <lineage>
        <taxon>Eukaryota</taxon>
        <taxon>Viridiplantae</taxon>
        <taxon>Streptophyta</taxon>
        <taxon>Embryophyta</taxon>
        <taxon>Tracheophyta</taxon>
        <taxon>Spermatophyta</taxon>
        <taxon>Magnoliopsida</taxon>
        <taxon>eudicotyledons</taxon>
        <taxon>Gunneridae</taxon>
        <taxon>Pentapetalae</taxon>
        <taxon>rosids</taxon>
        <taxon>malvids</taxon>
        <taxon>Sapindales</taxon>
        <taxon>Meliaceae</taxon>
        <taxon>Melia</taxon>
    </lineage>
</organism>
<dbReference type="Proteomes" id="UP001164539">
    <property type="component" value="Chromosome 12"/>
</dbReference>
<comment type="caution">
    <text evidence="1">The sequence shown here is derived from an EMBL/GenBank/DDBJ whole genome shotgun (WGS) entry which is preliminary data.</text>
</comment>
<name>A0ACC1WZ70_MELAZ</name>
<accession>A0ACC1WZ70</accession>
<gene>
    <name evidence="1" type="ORF">OWV82_021420</name>
</gene>
<keyword evidence="2" id="KW-1185">Reference proteome</keyword>
<evidence type="ECO:0000313" key="1">
    <source>
        <dbReference type="EMBL" id="KAJ4704526.1"/>
    </source>
</evidence>
<protein>
    <submittedName>
        <fullName evidence="1">Nucleotide-sugar transporter family protein</fullName>
    </submittedName>
</protein>
<sequence>MQIPEPVKTPIPLSTIGLVFSWYGTNIGVLLLNKYLLSNYGFKYPVFLTMCHMTACSLFSYIAIAFMKVVPMQRINSRKQFMKTSVLSLVFCFSVVLGNVSLRFLPVSFNQAIGATTPFFTAIFAYLMSKKREAWITYATLLPVVAGVIIASGSEPSFHLFGFIVCVTATAARAFKSVLQGILLSSEEEKLNSMNLLMYMAPIAVVFLLPATLLMEENVIGITITLARKDVKIIWYLLFNSSLAYFVNLTNFLVTKHTSALTLQVLGNAKGAVAVIVSISIFKNPVSMIGMMGYSLTVFGVLCYTEAKKSYK</sequence>
<evidence type="ECO:0000313" key="2">
    <source>
        <dbReference type="Proteomes" id="UP001164539"/>
    </source>
</evidence>
<dbReference type="EMBL" id="CM051405">
    <property type="protein sequence ID" value="KAJ4704526.1"/>
    <property type="molecule type" value="Genomic_DNA"/>
</dbReference>
<proteinExistence type="predicted"/>